<keyword evidence="2" id="KW-1185">Reference proteome</keyword>
<dbReference type="RefSeq" id="WP_187720995.1">
    <property type="nucleotide sequence ID" value="NZ_BAABBL010000017.1"/>
</dbReference>
<evidence type="ECO:0000313" key="2">
    <source>
        <dbReference type="Proteomes" id="UP000516117"/>
    </source>
</evidence>
<dbReference type="EMBL" id="CP060789">
    <property type="protein sequence ID" value="QNP55873.1"/>
    <property type="molecule type" value="Genomic_DNA"/>
</dbReference>
<protein>
    <submittedName>
        <fullName evidence="1">Uncharacterized protein</fullName>
    </submittedName>
</protein>
<dbReference type="AlphaFoldDB" id="A0A7H0H5Q7"/>
<accession>A0A7H0H5Q7</accession>
<dbReference type="KEGG" id="tdf:H9L22_17495"/>
<gene>
    <name evidence="1" type="ORF">H9L22_17495</name>
</gene>
<proteinExistence type="predicted"/>
<name>A0A7H0H5Q7_9ACTN</name>
<dbReference type="Proteomes" id="UP000516117">
    <property type="component" value="Chromosome"/>
</dbReference>
<reference evidence="1 2" key="1">
    <citation type="submission" date="2020-08" db="EMBL/GenBank/DDBJ databases">
        <title>Genome sequence of Tessaracoccus defluvii JCM 17540T.</title>
        <authorList>
            <person name="Hyun D.-W."/>
            <person name="Bae J.-W."/>
        </authorList>
    </citation>
    <scope>NUCLEOTIDE SEQUENCE [LARGE SCALE GENOMIC DNA]</scope>
    <source>
        <strain evidence="1 2">JCM 17540</strain>
    </source>
</reference>
<organism evidence="1 2">
    <name type="scientific">Tessaracoccus defluvii</name>
    <dbReference type="NCBI Taxonomy" id="1285901"/>
    <lineage>
        <taxon>Bacteria</taxon>
        <taxon>Bacillati</taxon>
        <taxon>Actinomycetota</taxon>
        <taxon>Actinomycetes</taxon>
        <taxon>Propionibacteriales</taxon>
        <taxon>Propionibacteriaceae</taxon>
        <taxon>Tessaracoccus</taxon>
    </lineage>
</organism>
<sequence length="490" mass="53135">MSLDPAGWDELKIGYCGRLNDLPLLRCFQVAELSGARCAVIETRYLGPDYRREYSRLHSRTFPHVPDWAHRIHFFDSELDVSQLTTLPDEVGYLGYVVVRPPRLSAVVKAMLVPPPDLRLAVRTAVAETIHLFGQELSVVAVPFAEQDTTLGVCAHAAAWSCHYTAALRRYCAPLTIAELAETADASLSPHRAFPNQGLTVQQLSDLFRRHGTPPMFYMIGMLPHAELPGQFPPPAGVPGADPGTWDTRIVSTACRHLNGGFPVLVGTRDHAFVLCGWWREAGQIRLVRHDDQQGPYLPVNDPLNDSLIHPVTGAPRDYGPWRTLHVPMPPTAWLLPEAAEKKAGVGLLAGSSALASPLATKLSQEVPSLADLAAQSALTFRTYVARSCDYKAALAARGHSNATVAMLRLTQMPRFVVVVEAVDRNARQADGPCVVAEAVMDATSSDRDPSWIAAWVHGATCILEDPDDPLAVRSASAPTRVLSGGVGPA</sequence>
<evidence type="ECO:0000313" key="1">
    <source>
        <dbReference type="EMBL" id="QNP55873.1"/>
    </source>
</evidence>